<proteinExistence type="predicted"/>
<dbReference type="RefSeq" id="XP_006684015.1">
    <property type="nucleotide sequence ID" value="XM_006683952.1"/>
</dbReference>
<dbReference type="Pfam" id="PF00702">
    <property type="entry name" value="Hydrolase"/>
    <property type="match status" value="1"/>
</dbReference>
<gene>
    <name evidence="1" type="ORF">CANTEDRAFT_112156</name>
</gene>
<reference evidence="1 3" key="1">
    <citation type="journal article" date="2011" name="Proc. Natl. Acad. Sci. U.S.A.">
        <title>Comparative genomics of xylose-fermenting fungi for enhanced biofuel production.</title>
        <authorList>
            <person name="Wohlbach D.J."/>
            <person name="Kuo A."/>
            <person name="Sato T.K."/>
            <person name="Potts K.M."/>
            <person name="Salamov A.A."/>
            <person name="LaButti K.M."/>
            <person name="Sun H."/>
            <person name="Clum A."/>
            <person name="Pangilinan J.L."/>
            <person name="Lindquist E.A."/>
            <person name="Lucas S."/>
            <person name="Lapidus A."/>
            <person name="Jin M."/>
            <person name="Gunawan C."/>
            <person name="Balan V."/>
            <person name="Dale B.E."/>
            <person name="Jeffries T.W."/>
            <person name="Zinkel R."/>
            <person name="Barry K.W."/>
            <person name="Grigoriev I.V."/>
            <person name="Gasch A.P."/>
        </authorList>
    </citation>
    <scope>NUCLEOTIDE SEQUENCE [LARGE SCALE GENOMIC DNA]</scope>
    <source>
        <strain evidence="1">ATCC 10573</strain>
        <strain evidence="3">ATCC 10573 / BCRC 21748 / CBS 615 / JCM 9827 / NBRC 10315 / NRRL Y-1498 / VKM Y-70</strain>
    </source>
</reference>
<dbReference type="Proteomes" id="UP000000707">
    <property type="component" value="Unassembled WGS sequence"/>
</dbReference>
<protein>
    <submittedName>
        <fullName evidence="2">HAD-like protein</fullName>
    </submittedName>
</protein>
<organism evidence="3">
    <name type="scientific">Candida tenuis (strain ATCC 10573 / BCRC 21748 / CBS 615 / JCM 9827 / NBRC 10315 / NRRL Y-1498 / VKM Y-70)</name>
    <name type="common">Yeast</name>
    <name type="synonym">Yamadazyma tenuis</name>
    <dbReference type="NCBI Taxonomy" id="590646"/>
    <lineage>
        <taxon>Eukaryota</taxon>
        <taxon>Fungi</taxon>
        <taxon>Dikarya</taxon>
        <taxon>Ascomycota</taxon>
        <taxon>Saccharomycotina</taxon>
        <taxon>Pichiomycetes</taxon>
        <taxon>Debaryomycetaceae</taxon>
        <taxon>Yamadazyma</taxon>
    </lineage>
</organism>
<dbReference type="SFLD" id="SFLDG01129">
    <property type="entry name" value="C1.5:_HAD__Beta-PGM__Phosphata"/>
    <property type="match status" value="1"/>
</dbReference>
<dbReference type="FunFam" id="1.10.150.240:FF:000001">
    <property type="entry name" value="Haloacid dehalogenase-like hydrolase domain"/>
    <property type="match status" value="1"/>
</dbReference>
<dbReference type="Gene3D" id="3.40.50.1000">
    <property type="entry name" value="HAD superfamily/HAD-like"/>
    <property type="match status" value="1"/>
</dbReference>
<sequence>MVPSKFKACLFDMDGTLLNTEDLYTEATSDLFKEFGKGPLTWDVKIKLQGLPGLEATKIIIDHYQLPITAEEFAKKAMEIQATKWHRANYLPGAFEILAHLKQNGIPIALGTSSNKLNFERKTNHLEGFTDFFGDHIVTGDDTRIPKGKGKPEPYIWYVCLGSLNEHRKSQNLEPIKPEECLVFEDGIPGVLSGLAADAHVIWVPHPEAHAYIGPVKEKLAGRKMQILNSLTEFPIERWV</sequence>
<dbReference type="SFLD" id="SFLDS00003">
    <property type="entry name" value="Haloacid_Dehalogenase"/>
    <property type="match status" value="1"/>
</dbReference>
<dbReference type="EMBL" id="GL996510">
    <property type="protein sequence ID" value="EGV66758.1"/>
    <property type="molecule type" value="Genomic_DNA"/>
</dbReference>
<dbReference type="GO" id="GO:0016791">
    <property type="term" value="F:phosphatase activity"/>
    <property type="evidence" value="ECO:0007669"/>
    <property type="project" value="TreeGrafter"/>
</dbReference>
<dbReference type="STRING" id="590646.G3AW10"/>
<dbReference type="KEGG" id="cten:18246377"/>
<name>G3AW10_CANTC</name>
<dbReference type="PANTHER" id="PTHR18901:SF38">
    <property type="entry name" value="PSEUDOURIDINE-5'-PHOSPHATASE"/>
    <property type="match status" value="1"/>
</dbReference>
<dbReference type="eggNOG" id="KOG2914">
    <property type="taxonomic scope" value="Eukaryota"/>
</dbReference>
<dbReference type="InterPro" id="IPR036412">
    <property type="entry name" value="HAD-like_sf"/>
</dbReference>
<dbReference type="SUPFAM" id="SSF56784">
    <property type="entry name" value="HAD-like"/>
    <property type="match status" value="1"/>
</dbReference>
<accession>G3AW10</accession>
<evidence type="ECO:0000313" key="1">
    <source>
        <dbReference type="EMBL" id="EGV66757.1"/>
    </source>
</evidence>
<dbReference type="AlphaFoldDB" id="G3AW10"/>
<keyword evidence="3" id="KW-1185">Reference proteome</keyword>
<dbReference type="InterPro" id="IPR023214">
    <property type="entry name" value="HAD_sf"/>
</dbReference>
<dbReference type="EMBL" id="GL996510">
    <property type="protein sequence ID" value="EGV66757.1"/>
    <property type="molecule type" value="Genomic_DNA"/>
</dbReference>
<dbReference type="GeneID" id="18246377"/>
<dbReference type="OrthoDB" id="40579at2759"/>
<evidence type="ECO:0000313" key="2">
    <source>
        <dbReference type="EMBL" id="EGV66758.1"/>
    </source>
</evidence>
<dbReference type="Gene3D" id="1.10.150.240">
    <property type="entry name" value="Putative phosphatase, domain 2"/>
    <property type="match status" value="1"/>
</dbReference>
<evidence type="ECO:0000313" key="3">
    <source>
        <dbReference type="Proteomes" id="UP000000707"/>
    </source>
</evidence>
<dbReference type="HOGENOM" id="CLU_045011_13_0_1"/>
<dbReference type="PANTHER" id="PTHR18901">
    <property type="entry name" value="2-DEOXYGLUCOSE-6-PHOSPHATE PHOSPHATASE 2"/>
    <property type="match status" value="1"/>
</dbReference>
<dbReference type="InterPro" id="IPR023198">
    <property type="entry name" value="PGP-like_dom2"/>
</dbReference>